<keyword evidence="5" id="KW-0472">Membrane</keyword>
<protein>
    <submittedName>
        <fullName evidence="7">Acyl-CoA:lysophosphatidylglycerol acyltransferase 1</fullName>
    </submittedName>
</protein>
<dbReference type="SMART" id="SM00563">
    <property type="entry name" value="PlsC"/>
    <property type="match status" value="1"/>
</dbReference>
<evidence type="ECO:0000256" key="1">
    <source>
        <dbReference type="ARBA" id="ARBA00008655"/>
    </source>
</evidence>
<dbReference type="Pfam" id="PF16076">
    <property type="entry name" value="Acyltransf_C"/>
    <property type="match status" value="1"/>
</dbReference>
<keyword evidence="5" id="KW-1133">Transmembrane helix</keyword>
<evidence type="ECO:0000259" key="6">
    <source>
        <dbReference type="SMART" id="SM00563"/>
    </source>
</evidence>
<feature type="domain" description="Phospholipid/glycerol acyltransferase" evidence="6">
    <location>
        <begin position="91"/>
        <end position="215"/>
    </location>
</feature>
<dbReference type="GO" id="GO:0016746">
    <property type="term" value="F:acyltransferase activity"/>
    <property type="evidence" value="ECO:0007669"/>
    <property type="project" value="UniProtKB-KW"/>
</dbReference>
<feature type="transmembrane region" description="Helical" evidence="5">
    <location>
        <begin position="15"/>
        <end position="37"/>
    </location>
</feature>
<dbReference type="PANTHER" id="PTHR10983">
    <property type="entry name" value="1-ACYLGLYCEROL-3-PHOSPHATE ACYLTRANSFERASE-RELATED"/>
    <property type="match status" value="1"/>
</dbReference>
<evidence type="ECO:0000313" key="7">
    <source>
        <dbReference type="EMBL" id="KAF0296607.1"/>
    </source>
</evidence>
<dbReference type="GO" id="GO:0036149">
    <property type="term" value="P:phosphatidylinositol acyl-chain remodeling"/>
    <property type="evidence" value="ECO:0007669"/>
    <property type="project" value="TreeGrafter"/>
</dbReference>
<evidence type="ECO:0000256" key="3">
    <source>
        <dbReference type="ARBA" id="ARBA00023315"/>
    </source>
</evidence>
<keyword evidence="8" id="KW-1185">Reference proteome</keyword>
<dbReference type="OrthoDB" id="5920068at2759"/>
<dbReference type="GO" id="GO:0005783">
    <property type="term" value="C:endoplasmic reticulum"/>
    <property type="evidence" value="ECO:0007669"/>
    <property type="project" value="TreeGrafter"/>
</dbReference>
<accession>A0A6A4VJN4</accession>
<dbReference type="Proteomes" id="UP000440578">
    <property type="component" value="Unassembled WGS sequence"/>
</dbReference>
<dbReference type="InterPro" id="IPR032098">
    <property type="entry name" value="Acyltransf_C"/>
</dbReference>
<evidence type="ECO:0000256" key="4">
    <source>
        <dbReference type="SAM" id="MobiDB-lite"/>
    </source>
</evidence>
<sequence>MAPLLQRCAHYGKCALRLLLFLLNNLYCIPSYTVWMFLLRPLLWVAPELYWRIEGVLFRWLLHMVAMLSYTAGYDVIEMGDRIDHLEQENCLFIVNHQSTADVPVLMNMLTAHGRAADNAMWIMDVQFKWSNFGVVSQIHRDFFIECGREKRDRSVELLRSALIKDYVGLNRKWILLFPEGGFLKNRKPVSQRFAEKNGLPHLERVSLPRVGAARAVLDLRGSGTTPEPTVDKRPNGHGPPAAAAETSGGQGDSVSERRVKWVVDLTVAYPDQADPLGLMAVMAGSRPPCKLYFYYRVYRSDQVPTDPEDLTTWLYQLFFDKEAQLDEYYRTGKMPTLPPEKHGGRSPVPPPRRIRHDPAAWLLRHLFFIASTVVQWRMLVAVAAAAWSAAAAVLPLW</sequence>
<evidence type="ECO:0000256" key="5">
    <source>
        <dbReference type="SAM" id="Phobius"/>
    </source>
</evidence>
<keyword evidence="5" id="KW-0812">Transmembrane</keyword>
<organism evidence="7 8">
    <name type="scientific">Amphibalanus amphitrite</name>
    <name type="common">Striped barnacle</name>
    <name type="synonym">Balanus amphitrite</name>
    <dbReference type="NCBI Taxonomy" id="1232801"/>
    <lineage>
        <taxon>Eukaryota</taxon>
        <taxon>Metazoa</taxon>
        <taxon>Ecdysozoa</taxon>
        <taxon>Arthropoda</taxon>
        <taxon>Crustacea</taxon>
        <taxon>Multicrustacea</taxon>
        <taxon>Cirripedia</taxon>
        <taxon>Thoracica</taxon>
        <taxon>Thoracicalcarea</taxon>
        <taxon>Balanomorpha</taxon>
        <taxon>Balanoidea</taxon>
        <taxon>Balanidae</taxon>
        <taxon>Amphibalaninae</taxon>
        <taxon>Amphibalanus</taxon>
    </lineage>
</organism>
<dbReference type="Pfam" id="PF01553">
    <property type="entry name" value="Acyltransferase"/>
    <property type="match status" value="1"/>
</dbReference>
<keyword evidence="2 7" id="KW-0808">Transferase</keyword>
<dbReference type="PANTHER" id="PTHR10983:SF2">
    <property type="entry name" value="ACYL-COA:LYSOPHOSPHATIDYLGLYCEROL ACYLTRANSFERASE 1"/>
    <property type="match status" value="1"/>
</dbReference>
<reference evidence="7 8" key="1">
    <citation type="submission" date="2019-07" db="EMBL/GenBank/DDBJ databases">
        <title>Draft genome assembly of a fouling barnacle, Amphibalanus amphitrite (Darwin, 1854): The first reference genome for Thecostraca.</title>
        <authorList>
            <person name="Kim W."/>
        </authorList>
    </citation>
    <scope>NUCLEOTIDE SEQUENCE [LARGE SCALE GENOMIC DNA]</scope>
    <source>
        <strain evidence="7">SNU_AA5</strain>
        <tissue evidence="7">Soma without cirri and trophi</tissue>
    </source>
</reference>
<evidence type="ECO:0000313" key="8">
    <source>
        <dbReference type="Proteomes" id="UP000440578"/>
    </source>
</evidence>
<proteinExistence type="inferred from homology"/>
<keyword evidence="3 7" id="KW-0012">Acyltransferase</keyword>
<dbReference type="EMBL" id="VIIS01001548">
    <property type="protein sequence ID" value="KAF0296607.1"/>
    <property type="molecule type" value="Genomic_DNA"/>
</dbReference>
<dbReference type="AlphaFoldDB" id="A0A6A4VJN4"/>
<comment type="caution">
    <text evidence="7">The sequence shown here is derived from an EMBL/GenBank/DDBJ whole genome shotgun (WGS) entry which is preliminary data.</text>
</comment>
<dbReference type="InterPro" id="IPR002123">
    <property type="entry name" value="Plipid/glycerol_acylTrfase"/>
</dbReference>
<evidence type="ECO:0000256" key="2">
    <source>
        <dbReference type="ARBA" id="ARBA00022679"/>
    </source>
</evidence>
<dbReference type="CDD" id="cd07990">
    <property type="entry name" value="LPLAT_LCLAT1-like"/>
    <property type="match status" value="1"/>
</dbReference>
<comment type="similarity">
    <text evidence="1">Belongs to the 1-acyl-sn-glycerol-3-phosphate acyltransferase family.</text>
</comment>
<dbReference type="SUPFAM" id="SSF69593">
    <property type="entry name" value="Glycerol-3-phosphate (1)-acyltransferase"/>
    <property type="match status" value="1"/>
</dbReference>
<gene>
    <name evidence="7" type="primary">Lpgat1_4</name>
    <name evidence="7" type="ORF">FJT64_005971</name>
</gene>
<feature type="region of interest" description="Disordered" evidence="4">
    <location>
        <begin position="219"/>
        <end position="255"/>
    </location>
</feature>
<name>A0A6A4VJN4_AMPAM</name>